<comment type="caution">
    <text evidence="1">The sequence shown here is derived from an EMBL/GenBank/DDBJ whole genome shotgun (WGS) entry which is preliminary data.</text>
</comment>
<dbReference type="Proteomes" id="UP001497680">
    <property type="component" value="Unassembled WGS sequence"/>
</dbReference>
<protein>
    <submittedName>
        <fullName evidence="1">Uncharacterized protein</fullName>
    </submittedName>
</protein>
<evidence type="ECO:0000313" key="1">
    <source>
        <dbReference type="EMBL" id="KAI6084186.1"/>
    </source>
</evidence>
<gene>
    <name evidence="1" type="ORF">F4821DRAFT_178457</name>
</gene>
<evidence type="ECO:0000313" key="2">
    <source>
        <dbReference type="Proteomes" id="UP001497680"/>
    </source>
</evidence>
<name>A0ACC0CV18_9PEZI</name>
<sequence length="146" mass="16333">MICSILMGSAIILACYALNRFLVVRCSSSEPTLIPSNTPYVGHLLGMVRHGSGYYGRIIKKCNLPIYTLAVFRSKIYSVDVVMSIPSSEAESVSFFMYQSLGIRYSIYSQQHFKLPNIFEDGLPPHGFSPLFDILILPRTASYHSV</sequence>
<keyword evidence="2" id="KW-1185">Reference proteome</keyword>
<dbReference type="EMBL" id="MU394341">
    <property type="protein sequence ID" value="KAI6084186.1"/>
    <property type="molecule type" value="Genomic_DNA"/>
</dbReference>
<organism evidence="1 2">
    <name type="scientific">Hypoxylon rubiginosum</name>
    <dbReference type="NCBI Taxonomy" id="110542"/>
    <lineage>
        <taxon>Eukaryota</taxon>
        <taxon>Fungi</taxon>
        <taxon>Dikarya</taxon>
        <taxon>Ascomycota</taxon>
        <taxon>Pezizomycotina</taxon>
        <taxon>Sordariomycetes</taxon>
        <taxon>Xylariomycetidae</taxon>
        <taxon>Xylariales</taxon>
        <taxon>Hypoxylaceae</taxon>
        <taxon>Hypoxylon</taxon>
    </lineage>
</organism>
<proteinExistence type="predicted"/>
<accession>A0ACC0CV18</accession>
<reference evidence="1 2" key="1">
    <citation type="journal article" date="2022" name="New Phytol.">
        <title>Ecological generalism drives hyperdiversity of secondary metabolite gene clusters in xylarialean endophytes.</title>
        <authorList>
            <person name="Franco M.E.E."/>
            <person name="Wisecaver J.H."/>
            <person name="Arnold A.E."/>
            <person name="Ju Y.M."/>
            <person name="Slot J.C."/>
            <person name="Ahrendt S."/>
            <person name="Moore L.P."/>
            <person name="Eastman K.E."/>
            <person name="Scott K."/>
            <person name="Konkel Z."/>
            <person name="Mondo S.J."/>
            <person name="Kuo A."/>
            <person name="Hayes R.D."/>
            <person name="Haridas S."/>
            <person name="Andreopoulos B."/>
            <person name="Riley R."/>
            <person name="LaButti K."/>
            <person name="Pangilinan J."/>
            <person name="Lipzen A."/>
            <person name="Amirebrahimi M."/>
            <person name="Yan J."/>
            <person name="Adam C."/>
            <person name="Keymanesh K."/>
            <person name="Ng V."/>
            <person name="Louie K."/>
            <person name="Northen T."/>
            <person name="Drula E."/>
            <person name="Henrissat B."/>
            <person name="Hsieh H.M."/>
            <person name="Youens-Clark K."/>
            <person name="Lutzoni F."/>
            <person name="Miadlikowska J."/>
            <person name="Eastwood D.C."/>
            <person name="Hamelin R.C."/>
            <person name="Grigoriev I.V."/>
            <person name="U'Ren J.M."/>
        </authorList>
    </citation>
    <scope>NUCLEOTIDE SEQUENCE [LARGE SCALE GENOMIC DNA]</scope>
    <source>
        <strain evidence="1 2">ER1909</strain>
    </source>
</reference>